<dbReference type="RefSeq" id="WP_390273680.1">
    <property type="nucleotide sequence ID" value="NZ_JBHRSA010000049.1"/>
</dbReference>
<keyword evidence="3" id="KW-1185">Reference proteome</keyword>
<evidence type="ECO:0000313" key="3">
    <source>
        <dbReference type="Proteomes" id="UP001595279"/>
    </source>
</evidence>
<organism evidence="2 3">
    <name type="scientific">Virgibacillus xinjiangensis</name>
    <dbReference type="NCBI Taxonomy" id="393090"/>
    <lineage>
        <taxon>Bacteria</taxon>
        <taxon>Bacillati</taxon>
        <taxon>Bacillota</taxon>
        <taxon>Bacilli</taxon>
        <taxon>Bacillales</taxon>
        <taxon>Bacillaceae</taxon>
        <taxon>Virgibacillus</taxon>
    </lineage>
</organism>
<sequence>MNEHALSGLSNLERKIQQHEETIAQLLKIIAETNQVLFEMAKVQQQDRFQSPPS</sequence>
<protein>
    <submittedName>
        <fullName evidence="2">Uncharacterized protein</fullName>
    </submittedName>
</protein>
<keyword evidence="1" id="KW-0175">Coiled coil</keyword>
<accession>A0ABV7CY76</accession>
<dbReference type="EMBL" id="JBHRSA010000049">
    <property type="protein sequence ID" value="MFC3041297.1"/>
    <property type="molecule type" value="Genomic_DNA"/>
</dbReference>
<reference evidence="3" key="1">
    <citation type="journal article" date="2019" name="Int. J. Syst. Evol. Microbiol.">
        <title>The Global Catalogue of Microorganisms (GCM) 10K type strain sequencing project: providing services to taxonomists for standard genome sequencing and annotation.</title>
        <authorList>
            <consortium name="The Broad Institute Genomics Platform"/>
            <consortium name="The Broad Institute Genome Sequencing Center for Infectious Disease"/>
            <person name="Wu L."/>
            <person name="Ma J."/>
        </authorList>
    </citation>
    <scope>NUCLEOTIDE SEQUENCE [LARGE SCALE GENOMIC DNA]</scope>
    <source>
        <strain evidence="3">KCTC 13128</strain>
    </source>
</reference>
<gene>
    <name evidence="2" type="ORF">ACFOGI_13695</name>
</gene>
<evidence type="ECO:0000313" key="2">
    <source>
        <dbReference type="EMBL" id="MFC3041297.1"/>
    </source>
</evidence>
<dbReference type="Proteomes" id="UP001595279">
    <property type="component" value="Unassembled WGS sequence"/>
</dbReference>
<comment type="caution">
    <text evidence="2">The sequence shown here is derived from an EMBL/GenBank/DDBJ whole genome shotgun (WGS) entry which is preliminary data.</text>
</comment>
<proteinExistence type="predicted"/>
<name>A0ABV7CY76_9BACI</name>
<feature type="coiled-coil region" evidence="1">
    <location>
        <begin position="2"/>
        <end position="36"/>
    </location>
</feature>
<evidence type="ECO:0000256" key="1">
    <source>
        <dbReference type="SAM" id="Coils"/>
    </source>
</evidence>